<name>A0ABX0ZMS5_9ACTN</name>
<dbReference type="Gene3D" id="1.10.10.10">
    <property type="entry name" value="Winged helix-like DNA-binding domain superfamily/Winged helix DNA-binding domain"/>
    <property type="match status" value="1"/>
</dbReference>
<dbReference type="PANTHER" id="PTHR33164:SF99">
    <property type="entry name" value="MARR FAMILY REGULATORY PROTEIN"/>
    <property type="match status" value="1"/>
</dbReference>
<evidence type="ECO:0000256" key="2">
    <source>
        <dbReference type="ARBA" id="ARBA00023125"/>
    </source>
</evidence>
<dbReference type="Proteomes" id="UP000734511">
    <property type="component" value="Unassembled WGS sequence"/>
</dbReference>
<evidence type="ECO:0000256" key="3">
    <source>
        <dbReference type="ARBA" id="ARBA00023163"/>
    </source>
</evidence>
<dbReference type="EMBL" id="JAATEJ010000006">
    <property type="protein sequence ID" value="NJP43857.1"/>
    <property type="molecule type" value="Genomic_DNA"/>
</dbReference>
<dbReference type="SMART" id="SM00347">
    <property type="entry name" value="HTH_MARR"/>
    <property type="match status" value="1"/>
</dbReference>
<organism evidence="5 6">
    <name type="scientific">Actinacidiphila epipremni</name>
    <dbReference type="NCBI Taxonomy" id="2053013"/>
    <lineage>
        <taxon>Bacteria</taxon>
        <taxon>Bacillati</taxon>
        <taxon>Actinomycetota</taxon>
        <taxon>Actinomycetes</taxon>
        <taxon>Kitasatosporales</taxon>
        <taxon>Streptomycetaceae</taxon>
        <taxon>Actinacidiphila</taxon>
    </lineage>
</organism>
<dbReference type="InterPro" id="IPR039422">
    <property type="entry name" value="MarR/SlyA-like"/>
</dbReference>
<dbReference type="InterPro" id="IPR023187">
    <property type="entry name" value="Tscrpt_reg_MarR-type_CS"/>
</dbReference>
<evidence type="ECO:0000259" key="4">
    <source>
        <dbReference type="PROSITE" id="PS50995"/>
    </source>
</evidence>
<dbReference type="PANTHER" id="PTHR33164">
    <property type="entry name" value="TRANSCRIPTIONAL REGULATOR, MARR FAMILY"/>
    <property type="match status" value="1"/>
</dbReference>
<keyword evidence="2" id="KW-0238">DNA-binding</keyword>
<dbReference type="CDD" id="cd00090">
    <property type="entry name" value="HTH_ARSR"/>
    <property type="match status" value="1"/>
</dbReference>
<sequence>MARRLHAGASNASAFNARASGSVFCYPAVMGADNDERALEREWREILAVHARTACELDRELHKHGLCASDFEVLDVLADGPADGSCTFRVQELADRVHLTQSALSRLVARLEKEGLVDRGICAEDRRGVYVALTDDGRRRYEEARPGHRAVLERMLPKPARA</sequence>
<dbReference type="PROSITE" id="PS50995">
    <property type="entry name" value="HTH_MARR_2"/>
    <property type="match status" value="1"/>
</dbReference>
<dbReference type="InterPro" id="IPR036388">
    <property type="entry name" value="WH-like_DNA-bd_sf"/>
</dbReference>
<evidence type="ECO:0000313" key="6">
    <source>
        <dbReference type="Proteomes" id="UP000734511"/>
    </source>
</evidence>
<dbReference type="InterPro" id="IPR011991">
    <property type="entry name" value="ArsR-like_HTH"/>
</dbReference>
<keyword evidence="3" id="KW-0804">Transcription</keyword>
<feature type="domain" description="HTH marR-type" evidence="4">
    <location>
        <begin position="32"/>
        <end position="162"/>
    </location>
</feature>
<keyword evidence="1" id="KW-0805">Transcription regulation</keyword>
<keyword evidence="6" id="KW-1185">Reference proteome</keyword>
<dbReference type="PRINTS" id="PR00598">
    <property type="entry name" value="HTHMARR"/>
</dbReference>
<dbReference type="InterPro" id="IPR000835">
    <property type="entry name" value="HTH_MarR-typ"/>
</dbReference>
<accession>A0ABX0ZMS5</accession>
<gene>
    <name evidence="5" type="ORF">HCN08_10630</name>
</gene>
<proteinExistence type="predicted"/>
<comment type="caution">
    <text evidence="5">The sequence shown here is derived from an EMBL/GenBank/DDBJ whole genome shotgun (WGS) entry which is preliminary data.</text>
</comment>
<dbReference type="Pfam" id="PF12802">
    <property type="entry name" value="MarR_2"/>
    <property type="match status" value="1"/>
</dbReference>
<dbReference type="SUPFAM" id="SSF46785">
    <property type="entry name" value="Winged helix' DNA-binding domain"/>
    <property type="match status" value="1"/>
</dbReference>
<evidence type="ECO:0000256" key="1">
    <source>
        <dbReference type="ARBA" id="ARBA00023015"/>
    </source>
</evidence>
<reference evidence="5 6" key="1">
    <citation type="submission" date="2020-03" db="EMBL/GenBank/DDBJ databases">
        <title>WGS of actinomycetes isolated from Thailand.</title>
        <authorList>
            <person name="Thawai C."/>
        </authorList>
    </citation>
    <scope>NUCLEOTIDE SEQUENCE [LARGE SCALE GENOMIC DNA]</scope>
    <source>
        <strain evidence="5 6">PRB2-1</strain>
    </source>
</reference>
<protein>
    <submittedName>
        <fullName evidence="5">MarR family transcriptional regulator</fullName>
    </submittedName>
</protein>
<dbReference type="InterPro" id="IPR036390">
    <property type="entry name" value="WH_DNA-bd_sf"/>
</dbReference>
<dbReference type="PROSITE" id="PS01117">
    <property type="entry name" value="HTH_MARR_1"/>
    <property type="match status" value="1"/>
</dbReference>
<evidence type="ECO:0000313" key="5">
    <source>
        <dbReference type="EMBL" id="NJP43857.1"/>
    </source>
</evidence>